<gene>
    <name evidence="2" type="ORF">EOD41_18815</name>
</gene>
<dbReference type="EMBL" id="SACK01000011">
    <property type="protein sequence ID" value="RVT97350.1"/>
    <property type="molecule type" value="Genomic_DNA"/>
</dbReference>
<dbReference type="SUPFAM" id="SSF51658">
    <property type="entry name" value="Xylose isomerase-like"/>
    <property type="match status" value="1"/>
</dbReference>
<feature type="domain" description="Xylose isomerase-like TIM barrel" evidence="1">
    <location>
        <begin position="22"/>
        <end position="184"/>
    </location>
</feature>
<protein>
    <submittedName>
        <fullName evidence="2">Sugar phosphate isomerase/epimerase</fullName>
    </submittedName>
</protein>
<dbReference type="Pfam" id="PF01261">
    <property type="entry name" value="AP_endonuc_2"/>
    <property type="match status" value="1"/>
</dbReference>
<sequence length="277" mass="32058">MDIKILCPQWGYEHAEVIAFMDKIKLAGYHGIDTWVPQDKTEKNALYDYLQREQMHIVAHQHEADGSTFQKFRASFRRNLNTCAEMEPIIINSHTGRDYFTFQQNLDLIDTALEFTAKTGIEVAHETHRGRLGYCPQMIADFFDQRSDMRITADFSHWVCVTESMLENFADTVNIAIKRSIHIHSRVGFEEGPQIADPAAPEWQYAVNNFLKWWDQIITANTQAGRKVFTITTEFGPEPYMPKVPLSNTPMVDQFKINCYMKDLLSNRYNIHSPIAT</sequence>
<dbReference type="InterPro" id="IPR013022">
    <property type="entry name" value="Xyl_isomerase-like_TIM-brl"/>
</dbReference>
<proteinExistence type="predicted"/>
<evidence type="ECO:0000313" key="2">
    <source>
        <dbReference type="EMBL" id="RVT97350.1"/>
    </source>
</evidence>
<accession>A0A3S2Y0W6</accession>
<dbReference type="AlphaFoldDB" id="A0A3S2Y0W6"/>
<reference evidence="2 3" key="1">
    <citation type="submission" date="2019-01" db="EMBL/GenBank/DDBJ databases">
        <authorList>
            <person name="Chen W.-M."/>
        </authorList>
    </citation>
    <scope>NUCLEOTIDE SEQUENCE [LARGE SCALE GENOMIC DNA]</scope>
    <source>
        <strain evidence="2 3">YBJ-36</strain>
    </source>
</reference>
<dbReference type="GO" id="GO:0016853">
    <property type="term" value="F:isomerase activity"/>
    <property type="evidence" value="ECO:0007669"/>
    <property type="project" value="UniProtKB-KW"/>
</dbReference>
<organism evidence="2 3">
    <name type="scientific">Mucilaginibacter limnophilus</name>
    <dbReference type="NCBI Taxonomy" id="1932778"/>
    <lineage>
        <taxon>Bacteria</taxon>
        <taxon>Pseudomonadati</taxon>
        <taxon>Bacteroidota</taxon>
        <taxon>Sphingobacteriia</taxon>
        <taxon>Sphingobacteriales</taxon>
        <taxon>Sphingobacteriaceae</taxon>
        <taxon>Mucilaginibacter</taxon>
    </lineage>
</organism>
<keyword evidence="2" id="KW-0413">Isomerase</keyword>
<evidence type="ECO:0000313" key="3">
    <source>
        <dbReference type="Proteomes" id="UP000282759"/>
    </source>
</evidence>
<dbReference type="Proteomes" id="UP000282759">
    <property type="component" value="Unassembled WGS sequence"/>
</dbReference>
<comment type="caution">
    <text evidence="2">The sequence shown here is derived from an EMBL/GenBank/DDBJ whole genome shotgun (WGS) entry which is preliminary data.</text>
</comment>
<dbReference type="RefSeq" id="WP_127707860.1">
    <property type="nucleotide sequence ID" value="NZ_SACK01000011.1"/>
</dbReference>
<keyword evidence="3" id="KW-1185">Reference proteome</keyword>
<dbReference type="OrthoDB" id="2555274at2"/>
<name>A0A3S2Y0W6_9SPHI</name>
<evidence type="ECO:0000259" key="1">
    <source>
        <dbReference type="Pfam" id="PF01261"/>
    </source>
</evidence>
<dbReference type="InterPro" id="IPR036237">
    <property type="entry name" value="Xyl_isomerase-like_sf"/>
</dbReference>
<dbReference type="Gene3D" id="3.20.20.150">
    <property type="entry name" value="Divalent-metal-dependent TIM barrel enzymes"/>
    <property type="match status" value="1"/>
</dbReference>